<comment type="caution">
    <text evidence="2">The sequence shown here is derived from an EMBL/GenBank/DDBJ whole genome shotgun (WGS) entry which is preliminary data.</text>
</comment>
<dbReference type="PANTHER" id="PTHR31010">
    <property type="entry name" value="RAN-SPECIFIC GTPASE-ACTIVATING PROTEIN 30-RELATED"/>
    <property type="match status" value="1"/>
</dbReference>
<feature type="region of interest" description="Disordered" evidence="1">
    <location>
        <begin position="102"/>
        <end position="121"/>
    </location>
</feature>
<gene>
    <name evidence="2" type="primary">YRB30</name>
    <name evidence="2" type="ORF">SBRCBS47491_006059</name>
</gene>
<reference evidence="2 3" key="1">
    <citation type="submission" date="2024-01" db="EMBL/GenBank/DDBJ databases">
        <authorList>
            <person name="Allen C."/>
            <person name="Tagirdzhanova G."/>
        </authorList>
    </citation>
    <scope>NUCLEOTIDE SEQUENCE [LARGE SCALE GENOMIC DNA]</scope>
</reference>
<dbReference type="EMBL" id="CAWUHC010000056">
    <property type="protein sequence ID" value="CAK7225943.1"/>
    <property type="molecule type" value="Genomic_DNA"/>
</dbReference>
<evidence type="ECO:0000313" key="3">
    <source>
        <dbReference type="Proteomes" id="UP001642406"/>
    </source>
</evidence>
<accession>A0ABP0C1S7</accession>
<protein>
    <submittedName>
        <fullName evidence="2">Ran-specific GTPase-activating protein 30</fullName>
    </submittedName>
</protein>
<feature type="compositionally biased region" description="Basic and acidic residues" evidence="1">
    <location>
        <begin position="23"/>
        <end position="34"/>
    </location>
</feature>
<organism evidence="2 3">
    <name type="scientific">Sporothrix bragantina</name>
    <dbReference type="NCBI Taxonomy" id="671064"/>
    <lineage>
        <taxon>Eukaryota</taxon>
        <taxon>Fungi</taxon>
        <taxon>Dikarya</taxon>
        <taxon>Ascomycota</taxon>
        <taxon>Pezizomycotina</taxon>
        <taxon>Sordariomycetes</taxon>
        <taxon>Sordariomycetidae</taxon>
        <taxon>Ophiostomatales</taxon>
        <taxon>Ophiostomataceae</taxon>
        <taxon>Sporothrix</taxon>
    </lineage>
</organism>
<sequence length="121" mass="13175">MSFSGAVTPGPCPDLSTGNNASDTDRSPVPERAKTSTSQSPFGPVVTSLSLLEMLIRLTSLQQFQQTSHLSIPDHILTFFLEETSASGLKGEERWKAKRAAEQKMGFDPFTDTPSKTKKSK</sequence>
<dbReference type="PANTHER" id="PTHR31010:SF2">
    <property type="entry name" value="RAN-SPECIFIC GTPASE-ACTIVATING PROTEIN 30"/>
    <property type="match status" value="1"/>
</dbReference>
<dbReference type="Proteomes" id="UP001642406">
    <property type="component" value="Unassembled WGS sequence"/>
</dbReference>
<dbReference type="InterPro" id="IPR008812">
    <property type="entry name" value="Ran_GTP-bd-rel"/>
</dbReference>
<keyword evidence="3" id="KW-1185">Reference proteome</keyword>
<name>A0ABP0C1S7_9PEZI</name>
<feature type="region of interest" description="Disordered" evidence="1">
    <location>
        <begin position="1"/>
        <end position="44"/>
    </location>
</feature>
<evidence type="ECO:0000313" key="2">
    <source>
        <dbReference type="EMBL" id="CAK7225943.1"/>
    </source>
</evidence>
<proteinExistence type="predicted"/>
<evidence type="ECO:0000256" key="1">
    <source>
        <dbReference type="SAM" id="MobiDB-lite"/>
    </source>
</evidence>